<feature type="compositionally biased region" description="Basic and acidic residues" evidence="6">
    <location>
        <begin position="21"/>
        <end position="33"/>
    </location>
</feature>
<reference evidence="8" key="5">
    <citation type="submission" date="2011-05" db="EMBL/GenBank/DDBJ databases">
        <authorList>
            <consortium name="VectorBase"/>
        </authorList>
    </citation>
    <scope>NUCLEOTIDE SEQUENCE</scope>
    <source>
        <strain evidence="8">PEST</strain>
    </source>
</reference>
<protein>
    <submittedName>
        <fullName evidence="8">AGAP008245-PA</fullName>
    </submittedName>
</protein>
<feature type="region of interest" description="Disordered" evidence="6">
    <location>
        <begin position="75"/>
        <end position="110"/>
    </location>
</feature>
<comment type="similarity">
    <text evidence="2">Belongs to the shroom family.</text>
</comment>
<dbReference type="GO" id="GO:0005856">
    <property type="term" value="C:cytoskeleton"/>
    <property type="evidence" value="ECO:0007669"/>
    <property type="project" value="UniProtKB-SubCell"/>
</dbReference>
<evidence type="ECO:0000256" key="3">
    <source>
        <dbReference type="ARBA" id="ARBA00022490"/>
    </source>
</evidence>
<dbReference type="eggNOG" id="ENOG502QUU2">
    <property type="taxonomic scope" value="Eukaryota"/>
</dbReference>
<dbReference type="Gene3D" id="6.10.250.3120">
    <property type="match status" value="1"/>
</dbReference>
<name>Q5TQJ5_ANOGA</name>
<organism evidence="8">
    <name type="scientific">Anopheles gambiae</name>
    <name type="common">African malaria mosquito</name>
    <dbReference type="NCBI Taxonomy" id="7165"/>
    <lineage>
        <taxon>Eukaryota</taxon>
        <taxon>Metazoa</taxon>
        <taxon>Ecdysozoa</taxon>
        <taxon>Arthropoda</taxon>
        <taxon>Hexapoda</taxon>
        <taxon>Insecta</taxon>
        <taxon>Pterygota</taxon>
        <taxon>Neoptera</taxon>
        <taxon>Endopterygota</taxon>
        <taxon>Diptera</taxon>
        <taxon>Nematocera</taxon>
        <taxon>Culicoidea</taxon>
        <taxon>Culicidae</taxon>
        <taxon>Anophelinae</taxon>
        <taxon>Anopheles</taxon>
    </lineage>
</organism>
<dbReference type="EMBL" id="AAAB01008964">
    <property type="protein sequence ID" value="EAA12598.4"/>
    <property type="molecule type" value="Genomic_DNA"/>
</dbReference>
<dbReference type="VEuPathDB" id="VectorBase:AGAP008245"/>
<reference evidence="8" key="4">
    <citation type="journal article" date="2007" name="Genome Biol.">
        <title>Update of the Anopheles gambiae PEST genome assembly.</title>
        <authorList>
            <person name="Sharakhova M.V."/>
            <person name="Hammond M.P."/>
            <person name="Lobo N.F."/>
            <person name="Krzywinski J."/>
            <person name="Unger M.F."/>
            <person name="Hillenmeyer M.E."/>
            <person name="Bruggner R.V."/>
            <person name="Birney E."/>
            <person name="Collins F.H."/>
        </authorList>
    </citation>
    <scope>NUCLEOTIDE SEQUENCE</scope>
    <source>
        <strain evidence="8">PEST</strain>
    </source>
</reference>
<dbReference type="PROSITE" id="PS51307">
    <property type="entry name" value="ASD2"/>
    <property type="match status" value="1"/>
</dbReference>
<comment type="subcellular location">
    <subcellularLocation>
        <location evidence="1">Cytoplasm</location>
        <location evidence="1">Cytoskeleton</location>
    </subcellularLocation>
</comment>
<keyword evidence="3" id="KW-0963">Cytoplasm</keyword>
<comment type="caution">
    <text evidence="8">The sequence shown here is derived from an EMBL/GenBank/DDBJ whole genome shotgun (WGS) entry which is preliminary data.</text>
</comment>
<dbReference type="AlphaFoldDB" id="Q5TQJ5"/>
<feature type="compositionally biased region" description="Low complexity" evidence="6">
    <location>
        <begin position="193"/>
        <end position="204"/>
    </location>
</feature>
<feature type="compositionally biased region" description="Low complexity" evidence="6">
    <location>
        <begin position="349"/>
        <end position="361"/>
    </location>
</feature>
<dbReference type="PhylomeDB" id="Q5TQJ5"/>
<accession>Q5TQJ5</accession>
<keyword evidence="4" id="KW-0206">Cytoskeleton</keyword>
<keyword evidence="5" id="KW-0175">Coiled coil</keyword>
<dbReference type="InterPro" id="IPR014799">
    <property type="entry name" value="ASD2_dom"/>
</dbReference>
<reference evidence="8" key="3">
    <citation type="journal article" date="2004" name="Trends Parasitol.">
        <title>The Anopheles gambiae genome: an update.</title>
        <authorList>
            <person name="Mongin E."/>
            <person name="Louis C."/>
            <person name="Holt R.A."/>
            <person name="Birney E."/>
            <person name="Collins F.H."/>
        </authorList>
    </citation>
    <scope>NUCLEOTIDE SEQUENCE</scope>
    <source>
        <strain evidence="8">PEST</strain>
    </source>
</reference>
<dbReference type="Pfam" id="PF08687">
    <property type="entry name" value="ASD2"/>
    <property type="match status" value="1"/>
</dbReference>
<evidence type="ECO:0000256" key="4">
    <source>
        <dbReference type="ARBA" id="ARBA00023212"/>
    </source>
</evidence>
<feature type="compositionally biased region" description="Polar residues" evidence="6">
    <location>
        <begin position="1"/>
        <end position="15"/>
    </location>
</feature>
<dbReference type="PANTHER" id="PTHR15012:SF32">
    <property type="entry name" value="PROTEIN SHROOM"/>
    <property type="match status" value="1"/>
</dbReference>
<evidence type="ECO:0000256" key="1">
    <source>
        <dbReference type="ARBA" id="ARBA00004245"/>
    </source>
</evidence>
<dbReference type="VEuPathDB" id="VectorBase:AGAMI1_002815"/>
<reference evidence="8" key="2">
    <citation type="submission" date="2002-03" db="EMBL/GenBank/DDBJ databases">
        <authorList>
            <consortium name="The Anopheles Genome Sequencing Consortium"/>
        </authorList>
    </citation>
    <scope>NUCLEOTIDE SEQUENCE</scope>
    <source>
        <strain evidence="8">PEST</strain>
    </source>
</reference>
<dbReference type="STRING" id="7165.Q5TQJ5"/>
<feature type="region of interest" description="Disordered" evidence="6">
    <location>
        <begin position="339"/>
        <end position="402"/>
    </location>
</feature>
<feature type="compositionally biased region" description="Low complexity" evidence="6">
    <location>
        <begin position="78"/>
        <end position="98"/>
    </location>
</feature>
<sequence length="674" mass="72084">IPFSSSPKNRSNSKASYLPRQPRDKLHSDPDHGSYKLTLTSNEDCINHNTGEIITASPKCNLPDVLPPGVKYSLYSTNNNNNNNNNSVSNNNSINNHHNGIKPKPHSAPIISTANSLKSLFNFSTSSSTTSTSSSDAAKDRDGPQTPATGPPPALVGNFEQQQRQHQHDATVLPPPTGGSTVAGAERAPNEPALDSEASSASTSTRDDDALSSNDAAPATVPVVVVAKEQEGESCPSTAEPLVNGVGVGGVSEHTISGSPAALERVTKEINLSPVVGDAVACEPPSPLPLQRTEIVLRVQAPTSEAASQTDSDDAGLARGFAELTIDCGRRAKDQQDATTVSQQCSNGASTSVATSTTSPIGSPPGTPPSGKEQQGQKFFAPLSSSSSPPPPPPSTPRKLHPEEIDCDKLSHDLVSQLSPSDKLHTILAPKTFKSSSDYVSDLFNIQIAPRPLKKDASTATPTETTVANGRRSLSITASQRQQLVSKCKGEEAVKKNQEELVQRLGKKLLVLTNEQTNIAEESNANDLLGNDVALKVTQKVRPADASKFRSYVDDVGYITMLLLSLSGRLARTDNALHMIDANHPDKKILEAKRERLLEQLDEAKQLKDDIDQRGATIARILEQSLTIEEYADYDYFINMKAKLIVDSREIADKIKLGEEQLAALKDTLVQSEC</sequence>
<dbReference type="PANTHER" id="PTHR15012">
    <property type="entry name" value="APICAL PROTEIN/SHROOM-RELATED"/>
    <property type="match status" value="1"/>
</dbReference>
<feature type="compositionally biased region" description="Polar residues" evidence="6">
    <location>
        <begin position="339"/>
        <end position="348"/>
    </location>
</feature>
<dbReference type="GO" id="GO:0051015">
    <property type="term" value="F:actin filament binding"/>
    <property type="evidence" value="ECO:0007669"/>
    <property type="project" value="InterPro"/>
</dbReference>
<feature type="compositionally biased region" description="Low complexity" evidence="6">
    <location>
        <begin position="124"/>
        <end position="135"/>
    </location>
</feature>
<evidence type="ECO:0000256" key="6">
    <source>
        <dbReference type="SAM" id="MobiDB-lite"/>
    </source>
</evidence>
<feature type="region of interest" description="Disordered" evidence="6">
    <location>
        <begin position="124"/>
        <end position="217"/>
    </location>
</feature>
<proteinExistence type="inferred from homology"/>
<evidence type="ECO:0000313" key="8">
    <source>
        <dbReference type="EMBL" id="EAA12598.4"/>
    </source>
</evidence>
<feature type="coiled-coil region" evidence="5">
    <location>
        <begin position="587"/>
        <end position="614"/>
    </location>
</feature>
<evidence type="ECO:0000256" key="2">
    <source>
        <dbReference type="ARBA" id="ARBA00006469"/>
    </source>
</evidence>
<feature type="non-terminal residue" evidence="8">
    <location>
        <position position="1"/>
    </location>
</feature>
<dbReference type="InterPro" id="IPR027685">
    <property type="entry name" value="Shroom_fam"/>
</dbReference>
<feature type="domain" description="ASD2" evidence="7">
    <location>
        <begin position="367"/>
        <end position="670"/>
    </location>
</feature>
<evidence type="ECO:0000259" key="7">
    <source>
        <dbReference type="PROSITE" id="PS51307"/>
    </source>
</evidence>
<evidence type="ECO:0000256" key="5">
    <source>
        <dbReference type="SAM" id="Coils"/>
    </source>
</evidence>
<gene>
    <name evidence="8" type="ORF">AgaP_AGAP008245</name>
</gene>
<feature type="region of interest" description="Disordered" evidence="6">
    <location>
        <begin position="1"/>
        <end position="33"/>
    </location>
</feature>
<reference evidence="8" key="1">
    <citation type="journal article" date="2002" name="Science">
        <title>The genome sequence of the malaria mosquito Anopheles gambiae.</title>
        <authorList>
            <person name="Holt R.A."/>
            <person name="Subramanian G.M."/>
            <person name="Halpern A."/>
            <person name="Sutton G.G."/>
            <person name="Charlab R."/>
            <person name="Nusskern D.R."/>
            <person name="Wincker P."/>
            <person name="Clark A.G."/>
            <person name="Ribeiro J.M."/>
            <person name="Wides R."/>
            <person name="Salzberg S.L."/>
            <person name="Loftus B."/>
            <person name="Yandell M."/>
            <person name="Majoros W.H."/>
            <person name="Rusch D.B."/>
            <person name="Lai Z."/>
            <person name="Kraft C.L."/>
            <person name="Abril J.F."/>
            <person name="Anthouard V."/>
            <person name="Arensburger P."/>
            <person name="Atkinson P.W."/>
            <person name="Baden H."/>
            <person name="de Berardinis V."/>
            <person name="Baldwin D."/>
            <person name="Benes V."/>
            <person name="Biedler J."/>
            <person name="Blass C."/>
            <person name="Bolanos R."/>
            <person name="Boscus D."/>
            <person name="Barnstead M."/>
            <person name="Cai S."/>
            <person name="Center A."/>
            <person name="Chaturverdi K."/>
            <person name="Christophides G.K."/>
            <person name="Chrystal M.A."/>
            <person name="Clamp M."/>
            <person name="Cravchik A."/>
            <person name="Curwen V."/>
            <person name="Dana A."/>
            <person name="Delcher A."/>
            <person name="Dew I."/>
            <person name="Evans C.A."/>
            <person name="Flanigan M."/>
            <person name="Grundschober-Freimoser A."/>
            <person name="Friedli L."/>
            <person name="Gu Z."/>
            <person name="Guan P."/>
            <person name="Guigo R."/>
            <person name="Hillenmeyer M.E."/>
            <person name="Hladun S.L."/>
            <person name="Hogan J.R."/>
            <person name="Hong Y.S."/>
            <person name="Hoover J."/>
            <person name="Jaillon O."/>
            <person name="Ke Z."/>
            <person name="Kodira C."/>
            <person name="Kokoza E."/>
            <person name="Koutsos A."/>
            <person name="Letunic I."/>
            <person name="Levitsky A."/>
            <person name="Liang Y."/>
            <person name="Lin J.J."/>
            <person name="Lobo N.F."/>
            <person name="Lopez J.R."/>
            <person name="Malek J.A."/>
            <person name="McIntosh T.C."/>
            <person name="Meister S."/>
            <person name="Miller J."/>
            <person name="Mobarry C."/>
            <person name="Mongin E."/>
            <person name="Murphy S.D."/>
            <person name="O'Brochta D.A."/>
            <person name="Pfannkoch C."/>
            <person name="Qi R."/>
            <person name="Regier M.A."/>
            <person name="Remington K."/>
            <person name="Shao H."/>
            <person name="Sharakhova M.V."/>
            <person name="Sitter C.D."/>
            <person name="Shetty J."/>
            <person name="Smith T.J."/>
            <person name="Strong R."/>
            <person name="Sun J."/>
            <person name="Thomasova D."/>
            <person name="Ton L.Q."/>
            <person name="Topalis P."/>
            <person name="Tu Z."/>
            <person name="Unger M.F."/>
            <person name="Walenz B."/>
            <person name="Wang A."/>
            <person name="Wang J."/>
            <person name="Wang M."/>
            <person name="Wang X."/>
            <person name="Woodford K.J."/>
            <person name="Wortman J.R."/>
            <person name="Wu M."/>
            <person name="Yao A."/>
            <person name="Zdobnov E.M."/>
            <person name="Zhang H."/>
            <person name="Zhao Q."/>
            <person name="Zhao S."/>
            <person name="Zhu S.C."/>
            <person name="Zhimulev I."/>
            <person name="Coluzzi M."/>
            <person name="della Torre A."/>
            <person name="Roth C.W."/>
            <person name="Louis C."/>
            <person name="Kalush F."/>
            <person name="Mural R.J."/>
            <person name="Myers E.W."/>
            <person name="Adams M.D."/>
            <person name="Smith H.O."/>
            <person name="Broder S."/>
            <person name="Gardner M.J."/>
            <person name="Fraser C.M."/>
            <person name="Birney E."/>
            <person name="Bork P."/>
            <person name="Brey P.T."/>
            <person name="Venter J.C."/>
            <person name="Weissenbach J."/>
            <person name="Kafatos F.C."/>
            <person name="Collins F.H."/>
            <person name="Hoffman S.L."/>
        </authorList>
    </citation>
    <scope>NUCLEOTIDE SEQUENCE [LARGE SCALE GENOMIC DNA]</scope>
    <source>
        <strain evidence="8">PEST</strain>
    </source>
</reference>